<dbReference type="InterPro" id="IPR011626">
    <property type="entry name" value="Alpha-macroglobulin_TED"/>
</dbReference>
<accession>A0ABX3IG75</accession>
<dbReference type="InterPro" id="IPR002890">
    <property type="entry name" value="MG2"/>
</dbReference>
<dbReference type="SMART" id="SM01419">
    <property type="entry name" value="Thiol-ester_cl"/>
    <property type="match status" value="1"/>
</dbReference>
<dbReference type="InterPro" id="IPR047565">
    <property type="entry name" value="Alpha-macroglob_thiol-ester_cl"/>
</dbReference>
<keyword evidence="3" id="KW-0882">Thioester bond</keyword>
<comment type="similarity">
    <text evidence="1">Belongs to the protease inhibitor I39 (alpha-2-macroglobulin) family. Bacterial alpha-2-macroglobulin subfamily.</text>
</comment>
<dbReference type="RefSeq" id="WP_077198808.1">
    <property type="nucleotide sequence ID" value="NZ_LBFC01000024.1"/>
</dbReference>
<dbReference type="SUPFAM" id="SSF49373">
    <property type="entry name" value="Invasin/intimin cell-adhesion fragments"/>
    <property type="match status" value="1"/>
</dbReference>
<dbReference type="Proteomes" id="UP000242616">
    <property type="component" value="Unassembled WGS sequence"/>
</dbReference>
<comment type="caution">
    <text evidence="5">The sequence shown here is derived from an EMBL/GenBank/DDBJ whole genome shotgun (WGS) entry which is preliminary data.</text>
</comment>
<dbReference type="Pfam" id="PF17973">
    <property type="entry name" value="bMG10"/>
    <property type="match status" value="1"/>
</dbReference>
<evidence type="ECO:0000256" key="3">
    <source>
        <dbReference type="ARBA" id="ARBA00022966"/>
    </source>
</evidence>
<dbReference type="PANTHER" id="PTHR11412:SF136">
    <property type="entry name" value="CD109 ANTIGEN"/>
    <property type="match status" value="1"/>
</dbReference>
<dbReference type="InterPro" id="IPR050473">
    <property type="entry name" value="A2M/Complement_sys"/>
</dbReference>
<dbReference type="InterPro" id="IPR008930">
    <property type="entry name" value="Terpenoid_cyclase/PrenylTrfase"/>
</dbReference>
<dbReference type="Gene3D" id="2.60.40.10">
    <property type="entry name" value="Immunoglobulins"/>
    <property type="match status" value="1"/>
</dbReference>
<dbReference type="Pfam" id="PF00207">
    <property type="entry name" value="A2M"/>
    <property type="match status" value="1"/>
</dbReference>
<gene>
    <name evidence="5" type="ORF">XJ44_08970</name>
</gene>
<evidence type="ECO:0000313" key="6">
    <source>
        <dbReference type="Proteomes" id="UP000242616"/>
    </source>
</evidence>
<dbReference type="InterPro" id="IPR001599">
    <property type="entry name" value="Macroglobln_a2"/>
</dbReference>
<dbReference type="Gene3D" id="2.20.130.20">
    <property type="match status" value="1"/>
</dbReference>
<dbReference type="InterPro" id="IPR013783">
    <property type="entry name" value="Ig-like_fold"/>
</dbReference>
<keyword evidence="6" id="KW-1185">Reference proteome</keyword>
<dbReference type="Pfam" id="PF07678">
    <property type="entry name" value="TED_complement"/>
    <property type="match status" value="1"/>
</dbReference>
<proteinExistence type="inferred from homology"/>
<dbReference type="SUPFAM" id="SSF48239">
    <property type="entry name" value="Terpenoid cyclases/Protein prenyltransferases"/>
    <property type="match status" value="1"/>
</dbReference>
<evidence type="ECO:0000256" key="2">
    <source>
        <dbReference type="ARBA" id="ARBA00022729"/>
    </source>
</evidence>
<name>A0ABX3IG75_9BACT</name>
<dbReference type="InterPro" id="IPR041246">
    <property type="entry name" value="Bact_MG10"/>
</dbReference>
<organism evidence="5 6">
    <name type="scientific">Thermosipho affectus</name>
    <dbReference type="NCBI Taxonomy" id="660294"/>
    <lineage>
        <taxon>Bacteria</taxon>
        <taxon>Thermotogati</taxon>
        <taxon>Thermotogota</taxon>
        <taxon>Thermotogae</taxon>
        <taxon>Thermotogales</taxon>
        <taxon>Fervidobacteriaceae</taxon>
        <taxon>Thermosipho</taxon>
    </lineage>
</organism>
<protein>
    <submittedName>
        <fullName evidence="5">Alpha-2-macroglobulin</fullName>
    </submittedName>
</protein>
<dbReference type="Pfam" id="PF01835">
    <property type="entry name" value="MG2"/>
    <property type="match status" value="1"/>
</dbReference>
<dbReference type="InterPro" id="IPR008964">
    <property type="entry name" value="Invasin/intimin_cell_adhesion"/>
</dbReference>
<evidence type="ECO:0000259" key="4">
    <source>
        <dbReference type="SMART" id="SM01360"/>
    </source>
</evidence>
<dbReference type="SMART" id="SM01360">
    <property type="entry name" value="A2M"/>
    <property type="match status" value="1"/>
</dbReference>
<keyword evidence="2" id="KW-0732">Signal</keyword>
<dbReference type="PANTHER" id="PTHR11412">
    <property type="entry name" value="MACROGLOBULIN / COMPLEMENT"/>
    <property type="match status" value="1"/>
</dbReference>
<evidence type="ECO:0000256" key="1">
    <source>
        <dbReference type="ARBA" id="ARBA00010556"/>
    </source>
</evidence>
<dbReference type="CDD" id="cd02891">
    <property type="entry name" value="A2M_like"/>
    <property type="match status" value="1"/>
</dbReference>
<reference evidence="5 6" key="1">
    <citation type="submission" date="2015-06" db="EMBL/GenBank/DDBJ databases">
        <title>Genome sequencing of Thermotogales isolates from hydrothermal vents.</title>
        <authorList>
            <person name="Haverkamp T.H."/>
            <person name="Kublanov I.V."/>
            <person name="Nesbo C.L."/>
        </authorList>
    </citation>
    <scope>NUCLEOTIDE SEQUENCE [LARGE SCALE GENOMIC DNA]</scope>
    <source>
        <strain evidence="6">ik275mar</strain>
    </source>
</reference>
<sequence length="1322" mass="154072">MKRAILILMLLLGILSFSRVYFLTSNVVTYPNKKVYFSTYNEENIKVFVFYSKINNNILNNFAFSNTFSTILDYTIRLEESGTYRKLYSLELPGDPGVYHVVVNGLSSKELYRKLFYLTNLEAFVASDKDTLYFSIFDLKNKKFLDKVYYYSNFEKKTLNGPIFEYNAIERYKSKFFFVDNNVVLISNYANKNTYYPLYKALVITDKPIYKPGDLIHFRVNIFKKEGSKYIPYPKDALVSLEDPFNNIIYKENFTSDDLGGFSFDYRTSEEIITGNYTLIISNLKTEDVISEYNFIIQDYKKPTYTVELIPSATQLVAGDTLTVEIKVKYLNGDPVKNAQIIFYSFENYSRLINKMSLTTNENGKAIYNVLLKNSGTYKIQALITDDSGYQTEKVTYVNVKSDNVEIKSSIENNALKLFITDLKGNPLNGIAILIINNKKLYVEVYNGKATITLPENVWSLDVLFGKEVKTIYRRYNMSKQGIISLDKNTAKLGEYVNIEVKPKDDVGILVIGSDNKIWKIFLVDKSKNFKFKIPENLFENDLFFEFRGLKYLDHTKVEIKYDRVKTLNIKTNKNIYKPGELINVEIKDSRENSLKIVAVADEGLYLLSKQFSLTDYLYPKLDFPLFTTYLSSKYIYFDSISKLEKNLISHVFTTTKESEERNIRDYFSETAYWNPYLLNTTFSFKLPDNITKWRITVYEISKSYVAQGYTDIVTNKPFEVKVFLPEFLTVGDRVNGILYIKNYTGKSGIVNINLTANGKIIFNDKELLIEKDLKIPFALNATKTELIELIAEAEMNNEYDGVKLYIPVKSIDFVKNLSYIYVINKETTFKKTDNIKIIRNLKELIEPSIKALIHFPYGCVEQTMSSFYPAIIAKGLIEYSNLDNIILKGLHRLLKFQHLDGGWGWWSWDKSDIFMTSYILEGFYYAKKNGYYIPQSVIDEAIKYLKSQSINGYSAFVLKLYGENVEFEPESIIDFVFTNPEKIKEIAIKDKDFAYVKGEKFYSTIYLTAQSIRTLVTNNKYPDLIKKMVNYLLNSKKGPFWYSTKDTAVSILAILESNVLSDFKSTLQIKETEDSKIVSGKGIIEVKTKKILSNQNINNGINLKTNLFKRYETLFEDEYVDTFLPLNTKFVPVSIKNSTTTTQHSKIPDEIVEIIKDGTPIYFENNTLIIEGPFKFIGNEEYYKKGIYEITFKENKDFSIHKNDVLKTEIDIEGNGEYLIVEEYLPSCAQVIKDYVEKTPYYNSKYFYNWYKDKKRIWYSYIDIKKDKIVFFIRRLRPGKLVYYWRVRFDGKFYKKPTYVYNMYYEDTFAISSVVSFNTEK</sequence>
<evidence type="ECO:0000313" key="5">
    <source>
        <dbReference type="EMBL" id="ONN26440.1"/>
    </source>
</evidence>
<dbReference type="Gene3D" id="2.60.40.1930">
    <property type="match status" value="1"/>
</dbReference>
<dbReference type="Gene3D" id="1.50.10.20">
    <property type="match status" value="1"/>
</dbReference>
<feature type="domain" description="Alpha-2-macroglobulin" evidence="4">
    <location>
        <begin position="671"/>
        <end position="755"/>
    </location>
</feature>
<dbReference type="EMBL" id="LBFC01000024">
    <property type="protein sequence ID" value="ONN26440.1"/>
    <property type="molecule type" value="Genomic_DNA"/>
</dbReference>